<comment type="similarity">
    <text evidence="1 7">Belongs to the pseudouridine synthase RsuA family.</text>
</comment>
<comment type="catalytic activity">
    <reaction evidence="4">
        <text>uridine(516) in 16S rRNA = pseudouridine(516) in 16S rRNA</text>
        <dbReference type="Rhea" id="RHEA:38867"/>
        <dbReference type="Rhea" id="RHEA-COMP:10089"/>
        <dbReference type="Rhea" id="RHEA-COMP:10090"/>
        <dbReference type="ChEBI" id="CHEBI:65314"/>
        <dbReference type="ChEBI" id="CHEBI:65315"/>
        <dbReference type="EC" id="5.4.99.19"/>
    </reaction>
</comment>
<keyword evidence="3 7" id="KW-0413">Isomerase</keyword>
<dbReference type="InterPro" id="IPR050343">
    <property type="entry name" value="RsuA_PseudoU_synthase"/>
</dbReference>
<dbReference type="InterPro" id="IPR020103">
    <property type="entry name" value="PsdUridine_synth_cat_dom_sf"/>
</dbReference>
<name>A0A1G8WQD1_9GAMM</name>
<dbReference type="GO" id="GO:0000455">
    <property type="term" value="P:enzyme-directed rRNA pseudouridine synthesis"/>
    <property type="evidence" value="ECO:0007669"/>
    <property type="project" value="UniProtKB-ARBA"/>
</dbReference>
<dbReference type="SUPFAM" id="SSF55174">
    <property type="entry name" value="Alpha-L RNA-binding motif"/>
    <property type="match status" value="1"/>
</dbReference>
<dbReference type="OrthoDB" id="9807213at2"/>
<dbReference type="CDD" id="cd02553">
    <property type="entry name" value="PseudoU_synth_RsuA"/>
    <property type="match status" value="1"/>
</dbReference>
<dbReference type="AlphaFoldDB" id="A0A1G8WQD1"/>
<dbReference type="RefSeq" id="WP_089686066.1">
    <property type="nucleotide sequence ID" value="NZ_FNES01000008.1"/>
</dbReference>
<dbReference type="EMBL" id="FNES01000008">
    <property type="protein sequence ID" value="SDJ80257.1"/>
    <property type="molecule type" value="Genomic_DNA"/>
</dbReference>
<evidence type="ECO:0000259" key="8">
    <source>
        <dbReference type="SMART" id="SM00363"/>
    </source>
</evidence>
<dbReference type="GO" id="GO:0160136">
    <property type="term" value="F:16S rRNA pseudouridine(516) synthase activity"/>
    <property type="evidence" value="ECO:0007669"/>
    <property type="project" value="UniProtKB-EC"/>
</dbReference>
<dbReference type="Gene3D" id="3.10.290.10">
    <property type="entry name" value="RNA-binding S4 domain"/>
    <property type="match status" value="1"/>
</dbReference>
<dbReference type="Gene3D" id="3.30.70.1560">
    <property type="entry name" value="Alpha-L RNA-binding motif"/>
    <property type="match status" value="1"/>
</dbReference>
<keyword evidence="2 6" id="KW-0694">RNA-binding</keyword>
<evidence type="ECO:0000313" key="10">
    <source>
        <dbReference type="Proteomes" id="UP000198525"/>
    </source>
</evidence>
<evidence type="ECO:0000256" key="2">
    <source>
        <dbReference type="ARBA" id="ARBA00022884"/>
    </source>
</evidence>
<dbReference type="Proteomes" id="UP000198525">
    <property type="component" value="Unassembled WGS sequence"/>
</dbReference>
<evidence type="ECO:0000256" key="4">
    <source>
        <dbReference type="ARBA" id="ARBA00036749"/>
    </source>
</evidence>
<dbReference type="Pfam" id="PF00849">
    <property type="entry name" value="PseudoU_synth_2"/>
    <property type="match status" value="1"/>
</dbReference>
<dbReference type="SUPFAM" id="SSF55120">
    <property type="entry name" value="Pseudouridine synthase"/>
    <property type="match status" value="1"/>
</dbReference>
<dbReference type="InterPro" id="IPR020094">
    <property type="entry name" value="TruA/RsuA/RluB/E/F_N"/>
</dbReference>
<gene>
    <name evidence="9" type="ORF">SAMN04487954_10874</name>
</gene>
<dbReference type="PROSITE" id="PS01149">
    <property type="entry name" value="PSI_RSU"/>
    <property type="match status" value="1"/>
</dbReference>
<evidence type="ECO:0000313" key="9">
    <source>
        <dbReference type="EMBL" id="SDJ80257.1"/>
    </source>
</evidence>
<dbReference type="SMART" id="SM00363">
    <property type="entry name" value="S4"/>
    <property type="match status" value="1"/>
</dbReference>
<dbReference type="InterPro" id="IPR002942">
    <property type="entry name" value="S4_RNA-bd"/>
</dbReference>
<keyword evidence="10" id="KW-1185">Reference proteome</keyword>
<feature type="domain" description="RNA-binding S4" evidence="8">
    <location>
        <begin position="1"/>
        <end position="58"/>
    </location>
</feature>
<reference evidence="9 10" key="1">
    <citation type="submission" date="2016-10" db="EMBL/GenBank/DDBJ databases">
        <authorList>
            <person name="de Groot N.N."/>
        </authorList>
    </citation>
    <scope>NUCLEOTIDE SEQUENCE [LARGE SCALE GENOMIC DNA]</scope>
    <source>
        <strain evidence="9 10">CGMCC 1.6133</strain>
    </source>
</reference>
<dbReference type="Pfam" id="PF01479">
    <property type="entry name" value="S4"/>
    <property type="match status" value="1"/>
</dbReference>
<accession>A0A1G8WQD1</accession>
<dbReference type="EC" id="5.4.99.-" evidence="7"/>
<evidence type="ECO:0000256" key="5">
    <source>
        <dbReference type="ARBA" id="ARBA00037590"/>
    </source>
</evidence>
<dbReference type="InterPro" id="IPR042092">
    <property type="entry name" value="PsdUridine_s_RsuA/RluB/E/F_cat"/>
</dbReference>
<dbReference type="CDD" id="cd00165">
    <property type="entry name" value="S4"/>
    <property type="match status" value="1"/>
</dbReference>
<dbReference type="GO" id="GO:0003723">
    <property type="term" value="F:RNA binding"/>
    <property type="evidence" value="ECO:0007669"/>
    <property type="project" value="UniProtKB-KW"/>
</dbReference>
<sequence>MRLDRFLAETAPLTRSQAKRVLAQGEVTIDGEVVKQAATQVGGHARVAWRGEVLALVGLRYVMLHKPTGVECTARRGLYPRAVDLIDLPKAERLQAVGRLDVDTTGLVLLTDDGQWSHRVTAPRRRCPKTYRASLARPLEGGALARAIADFHEGILLDGETSPTRPAELEPLSSREVRLTIHEGRYHQVRRMFAAIGNHVEALHRESIGELALDTALAPGEWRELSAEETALF</sequence>
<dbReference type="Gene3D" id="3.30.70.580">
    <property type="entry name" value="Pseudouridine synthase I, catalytic domain, N-terminal subdomain"/>
    <property type="match status" value="1"/>
</dbReference>
<dbReference type="NCBIfam" id="TIGR00093">
    <property type="entry name" value="pseudouridine synthase"/>
    <property type="match status" value="1"/>
</dbReference>
<dbReference type="InterPro" id="IPR018496">
    <property type="entry name" value="PsdUridine_synth_RsuA/RluB_CS"/>
</dbReference>
<proteinExistence type="inferred from homology"/>
<evidence type="ECO:0000256" key="3">
    <source>
        <dbReference type="ARBA" id="ARBA00023235"/>
    </source>
</evidence>
<dbReference type="GO" id="GO:0005829">
    <property type="term" value="C:cytosol"/>
    <property type="evidence" value="ECO:0007669"/>
    <property type="project" value="UniProtKB-ARBA"/>
</dbReference>
<dbReference type="PANTHER" id="PTHR47683:SF4">
    <property type="entry name" value="PSEUDOURIDINE SYNTHASE"/>
    <property type="match status" value="1"/>
</dbReference>
<dbReference type="InterPro" id="IPR000748">
    <property type="entry name" value="PsdUridine_synth_RsuA/RluB/E/F"/>
</dbReference>
<organism evidence="9 10">
    <name type="scientific">Billgrantia gudaonensis</name>
    <dbReference type="NCBI Taxonomy" id="376427"/>
    <lineage>
        <taxon>Bacteria</taxon>
        <taxon>Pseudomonadati</taxon>
        <taxon>Pseudomonadota</taxon>
        <taxon>Gammaproteobacteria</taxon>
        <taxon>Oceanospirillales</taxon>
        <taxon>Halomonadaceae</taxon>
        <taxon>Billgrantia</taxon>
    </lineage>
</organism>
<evidence type="ECO:0000256" key="6">
    <source>
        <dbReference type="PROSITE-ProRule" id="PRU00182"/>
    </source>
</evidence>
<evidence type="ECO:0000256" key="1">
    <source>
        <dbReference type="ARBA" id="ARBA00008348"/>
    </source>
</evidence>
<comment type="function">
    <text evidence="5">Responsible for synthesis of pseudouridine from uracil-516 in 16S ribosomal RNA.</text>
</comment>
<dbReference type="InterPro" id="IPR036986">
    <property type="entry name" value="S4_RNA-bd_sf"/>
</dbReference>
<dbReference type="PANTHER" id="PTHR47683">
    <property type="entry name" value="PSEUDOURIDINE SYNTHASE FAMILY PROTEIN-RELATED"/>
    <property type="match status" value="1"/>
</dbReference>
<dbReference type="FunFam" id="3.30.70.1560:FF:000001">
    <property type="entry name" value="Pseudouridine synthase"/>
    <property type="match status" value="1"/>
</dbReference>
<evidence type="ECO:0000256" key="7">
    <source>
        <dbReference type="RuleBase" id="RU003887"/>
    </source>
</evidence>
<dbReference type="STRING" id="376427.SAMN04487954_10874"/>
<dbReference type="PROSITE" id="PS50889">
    <property type="entry name" value="S4"/>
    <property type="match status" value="1"/>
</dbReference>
<dbReference type="InterPro" id="IPR006145">
    <property type="entry name" value="PsdUridine_synth_RsuA/RluA"/>
</dbReference>
<protein>
    <recommendedName>
        <fullName evidence="7">Pseudouridine synthase</fullName>
        <ecNumber evidence="7">5.4.99.-</ecNumber>
    </recommendedName>
</protein>